<comment type="caution">
    <text evidence="2">The sequence shown here is derived from an EMBL/GenBank/DDBJ whole genome shotgun (WGS) entry which is preliminary data.</text>
</comment>
<dbReference type="Proteomes" id="UP000245996">
    <property type="component" value="Unassembled WGS sequence"/>
</dbReference>
<proteinExistence type="predicted"/>
<reference evidence="2 3" key="1">
    <citation type="submission" date="2018-05" db="EMBL/GenBank/DDBJ databases">
        <title>Genomic Encyclopedia of Type Strains, Phase IV (KMG-V): Genome sequencing to study the core and pangenomes of soil and plant-associated prokaryotes.</title>
        <authorList>
            <person name="Whitman W."/>
        </authorList>
    </citation>
    <scope>NUCLEOTIDE SEQUENCE [LARGE SCALE GENOMIC DNA]</scope>
    <source>
        <strain evidence="2 3">PNG 92-11</strain>
    </source>
</reference>
<sequence length="414" mass="47630">MNLSDKVERSMPSKIVVEVPVSWTKNPVDGHKHKSFITNLILSLTERKIPLYFREVPFGADEAPRKPEKGTLVFSYHSWGDEKNIVRMKEAAVTPLFSMDFTGYSGWSDISLNFDKYKSKIDGLDEKDVEKTLNDWKLKFIENNESKYPQSDEELPEIGHGFVFYPMQVQNDPVAIHSEYDGIRLLLEAAELAKENEVYLFVKRHPFCQSFAVEETITLLTQNNPWVIRTNSNIHTLIRRSNSVITINSGVGIEALIDGASVFCAGKCEWQQCCNIIKDKNDLKKAFLHYPEKMNAFQKKTLSFLLTDYWIDPTSPSNYDDAIDNALAKFDSGYGDLDSHINHSDVLLPIILDLHGRLEYEQRKAKQSTLDAYAAIDLYENLKNEKESIASELQQYIERVRICEEELEQLRNRI</sequence>
<accession>A0ABD6XVL7</accession>
<dbReference type="RefSeq" id="WP_109650778.1">
    <property type="nucleotide sequence ID" value="NZ_CP134744.1"/>
</dbReference>
<dbReference type="Pfam" id="PF05159">
    <property type="entry name" value="Capsule_synth"/>
    <property type="match status" value="1"/>
</dbReference>
<name>A0ABD6XVL7_ENTAG</name>
<dbReference type="InterPro" id="IPR007833">
    <property type="entry name" value="Capsule_polysaccharide_synth"/>
</dbReference>
<dbReference type="AlphaFoldDB" id="A0ABD6XVL7"/>
<protein>
    <submittedName>
        <fullName evidence="2">Capsular polysaccharide biosynthesis protein</fullName>
    </submittedName>
</protein>
<evidence type="ECO:0000313" key="3">
    <source>
        <dbReference type="Proteomes" id="UP000245996"/>
    </source>
</evidence>
<evidence type="ECO:0000313" key="2">
    <source>
        <dbReference type="EMBL" id="PWJ83156.1"/>
    </source>
</evidence>
<keyword evidence="1" id="KW-0175">Coiled coil</keyword>
<feature type="coiled-coil region" evidence="1">
    <location>
        <begin position="379"/>
        <end position="413"/>
    </location>
</feature>
<gene>
    <name evidence="2" type="ORF">C7430_101728</name>
</gene>
<evidence type="ECO:0000256" key="1">
    <source>
        <dbReference type="SAM" id="Coils"/>
    </source>
</evidence>
<dbReference type="EMBL" id="QGHE01000001">
    <property type="protein sequence ID" value="PWJ83156.1"/>
    <property type="molecule type" value="Genomic_DNA"/>
</dbReference>
<organism evidence="2 3">
    <name type="scientific">Enterobacter agglomerans</name>
    <name type="common">Erwinia herbicola</name>
    <name type="synonym">Pantoea agglomerans</name>
    <dbReference type="NCBI Taxonomy" id="549"/>
    <lineage>
        <taxon>Bacteria</taxon>
        <taxon>Pseudomonadati</taxon>
        <taxon>Pseudomonadota</taxon>
        <taxon>Gammaproteobacteria</taxon>
        <taxon>Enterobacterales</taxon>
        <taxon>Erwiniaceae</taxon>
        <taxon>Pantoea</taxon>
        <taxon>Pantoea agglomerans group</taxon>
    </lineage>
</organism>